<accession>A0A8J3SSI9</accession>
<name>A0A8J3SSI9_9ACTN</name>
<comment type="caution">
    <text evidence="3">The sequence shown here is derived from an EMBL/GenBank/DDBJ whole genome shotgun (WGS) entry which is preliminary data.</text>
</comment>
<proteinExistence type="predicted"/>
<dbReference type="InterPro" id="IPR056911">
    <property type="entry name" value="Phage_Znf_bind_put"/>
</dbReference>
<evidence type="ECO:0000313" key="4">
    <source>
        <dbReference type="Proteomes" id="UP000634476"/>
    </source>
</evidence>
<evidence type="ECO:0000313" key="3">
    <source>
        <dbReference type="EMBL" id="GIH98106.1"/>
    </source>
</evidence>
<dbReference type="Pfam" id="PF24623">
    <property type="entry name" value="Phage_zn_bind_8"/>
    <property type="match status" value="1"/>
</dbReference>
<keyword evidence="4" id="KW-1185">Reference proteome</keyword>
<dbReference type="AlphaFoldDB" id="A0A8J3SSI9"/>
<protein>
    <recommendedName>
        <fullName evidence="2">DNA-binding phage zinc finger domain-containing protein</fullName>
    </recommendedName>
</protein>
<feature type="domain" description="DNA-binding phage zinc finger" evidence="2">
    <location>
        <begin position="129"/>
        <end position="178"/>
    </location>
</feature>
<organism evidence="3 4">
    <name type="scientific">Planobispora takensis</name>
    <dbReference type="NCBI Taxonomy" id="1367882"/>
    <lineage>
        <taxon>Bacteria</taxon>
        <taxon>Bacillati</taxon>
        <taxon>Actinomycetota</taxon>
        <taxon>Actinomycetes</taxon>
        <taxon>Streptosporangiales</taxon>
        <taxon>Streptosporangiaceae</taxon>
        <taxon>Planobispora</taxon>
    </lineage>
</organism>
<evidence type="ECO:0000256" key="1">
    <source>
        <dbReference type="SAM" id="MobiDB-lite"/>
    </source>
</evidence>
<dbReference type="RefSeq" id="WP_203872609.1">
    <property type="nucleotide sequence ID" value="NZ_BOOK01000001.1"/>
</dbReference>
<dbReference type="EMBL" id="BOOK01000001">
    <property type="protein sequence ID" value="GIH98106.1"/>
    <property type="molecule type" value="Genomic_DNA"/>
</dbReference>
<gene>
    <name evidence="3" type="ORF">Pta02_01150</name>
</gene>
<reference evidence="3" key="1">
    <citation type="submission" date="2021-01" db="EMBL/GenBank/DDBJ databases">
        <title>Whole genome shotgun sequence of Planobispora takensis NBRC 109077.</title>
        <authorList>
            <person name="Komaki H."/>
            <person name="Tamura T."/>
        </authorList>
    </citation>
    <scope>NUCLEOTIDE SEQUENCE</scope>
    <source>
        <strain evidence="3">NBRC 109077</strain>
    </source>
</reference>
<dbReference type="Proteomes" id="UP000634476">
    <property type="component" value="Unassembled WGS sequence"/>
</dbReference>
<evidence type="ECO:0000259" key="2">
    <source>
        <dbReference type="Pfam" id="PF24623"/>
    </source>
</evidence>
<sequence>MTIEETADILALCAGYDSRRVGEADILAWHRAIGDLLFEQAREAVFEHYTNSRERIMPADVRTRVKIMRARQIERAPIPAPSGDDPVRYRKELLTRIQAIADGKQVGLAITRGGNSRPAPAFLDARGDRNPARLDALQVRCPWEPCHAAVGRHCVNPDGGPLRSSPAHPGRIQAAKQQRGAA</sequence>
<feature type="region of interest" description="Disordered" evidence="1">
    <location>
        <begin position="157"/>
        <end position="182"/>
    </location>
</feature>